<dbReference type="EMBL" id="CM001484">
    <property type="protein sequence ID" value="EIE98254.1"/>
    <property type="molecule type" value="Genomic_DNA"/>
</dbReference>
<protein>
    <submittedName>
        <fullName evidence="2">Uncharacterized protein</fullName>
    </submittedName>
</protein>
<reference evidence="3" key="2">
    <citation type="submission" date="2012-01" db="EMBL/GenBank/DDBJ databases">
        <title>Noncontiguous Finished sequence of chromosome of Saccharomonospora glauca K62.</title>
        <authorList>
            <consortium name="US DOE Joint Genome Institute"/>
            <person name="Lucas S."/>
            <person name="Han J."/>
            <person name="Lapidus A."/>
            <person name="Cheng J.-F."/>
            <person name="Goodwin L."/>
            <person name="Pitluck S."/>
            <person name="Peters L."/>
            <person name="Mikhailova N."/>
            <person name="Held B."/>
            <person name="Detter J.C."/>
            <person name="Han C."/>
            <person name="Tapia R."/>
            <person name="Land M."/>
            <person name="Hauser L."/>
            <person name="Kyrpides N."/>
            <person name="Ivanova N."/>
            <person name="Pagani I."/>
            <person name="Brambilla E.-M."/>
            <person name="Klenk H.-P."/>
            <person name="Woyke T."/>
        </authorList>
    </citation>
    <scope>NUCLEOTIDE SEQUENCE [LARGE SCALE GENOMIC DNA]</scope>
    <source>
        <strain evidence="3">K62</strain>
    </source>
</reference>
<reference evidence="2 3" key="1">
    <citation type="submission" date="2011-09" db="EMBL/GenBank/DDBJ databases">
        <authorList>
            <consortium name="US DOE Joint Genome Institute (JGI-PGF)"/>
            <person name="Lucas S."/>
            <person name="Han J."/>
            <person name="Lapidus A."/>
            <person name="Cheng J.-F."/>
            <person name="Goodwin L."/>
            <person name="Pitluck S."/>
            <person name="Peters L."/>
            <person name="Land M.L."/>
            <person name="Hauser L."/>
            <person name="Brambilla E."/>
            <person name="Klenk H.-P."/>
            <person name="Woyke T.J."/>
        </authorList>
    </citation>
    <scope>NUCLEOTIDE SEQUENCE [LARGE SCALE GENOMIC DNA]</scope>
    <source>
        <strain evidence="2 3">K62</strain>
    </source>
</reference>
<feature type="region of interest" description="Disordered" evidence="1">
    <location>
        <begin position="1"/>
        <end position="46"/>
    </location>
</feature>
<sequence>MTTFLSDPLAANPLPTYDPRRPQALPESSVHPFGLTHLGKTTPSGATPTGLVYDEIRQLNVIESGEVAAFKLPHAGTWSTVNTVQDHQEWPDRVED</sequence>
<dbReference type="AlphaFoldDB" id="I1CZY0"/>
<dbReference type="HOGENOM" id="CLU_2358038_0_0_11"/>
<dbReference type="RefSeq" id="WP_005462812.1">
    <property type="nucleotide sequence ID" value="NZ_CM001484.1"/>
</dbReference>
<dbReference type="InterPro" id="IPR026496">
    <property type="entry name" value="GRASP_targ"/>
</dbReference>
<dbReference type="NCBIfam" id="TIGR04186">
    <property type="entry name" value="GRASP_targ"/>
    <property type="match status" value="1"/>
</dbReference>
<proteinExistence type="predicted"/>
<evidence type="ECO:0000256" key="1">
    <source>
        <dbReference type="SAM" id="MobiDB-lite"/>
    </source>
</evidence>
<gene>
    <name evidence="2" type="ORF">SacglDRAFT_01328</name>
</gene>
<dbReference type="Proteomes" id="UP000005087">
    <property type="component" value="Chromosome"/>
</dbReference>
<evidence type="ECO:0000313" key="3">
    <source>
        <dbReference type="Proteomes" id="UP000005087"/>
    </source>
</evidence>
<name>I1CZY0_9PSEU</name>
<organism evidence="2 3">
    <name type="scientific">Saccharomonospora glauca K62</name>
    <dbReference type="NCBI Taxonomy" id="928724"/>
    <lineage>
        <taxon>Bacteria</taxon>
        <taxon>Bacillati</taxon>
        <taxon>Actinomycetota</taxon>
        <taxon>Actinomycetes</taxon>
        <taxon>Pseudonocardiales</taxon>
        <taxon>Pseudonocardiaceae</taxon>
        <taxon>Saccharomonospora</taxon>
    </lineage>
</organism>
<accession>I1CZY0</accession>
<keyword evidence="3" id="KW-1185">Reference proteome</keyword>
<evidence type="ECO:0000313" key="2">
    <source>
        <dbReference type="EMBL" id="EIE98254.1"/>
    </source>
</evidence>